<organism evidence="6 7">
    <name type="scientific">Enorma shizhengliae</name>
    <dbReference type="NCBI Taxonomy" id="2606615"/>
    <lineage>
        <taxon>Bacteria</taxon>
        <taxon>Bacillati</taxon>
        <taxon>Actinomycetota</taxon>
        <taxon>Coriobacteriia</taxon>
        <taxon>Coriobacteriales</taxon>
        <taxon>Coriobacteriaceae</taxon>
        <taxon>Enorma</taxon>
    </lineage>
</organism>
<dbReference type="GO" id="GO:0005737">
    <property type="term" value="C:cytoplasm"/>
    <property type="evidence" value="ECO:0007669"/>
    <property type="project" value="TreeGrafter"/>
</dbReference>
<dbReference type="GO" id="GO:0070005">
    <property type="term" value="F:cysteine-type aminopeptidase activity"/>
    <property type="evidence" value="ECO:0007669"/>
    <property type="project" value="InterPro"/>
</dbReference>
<evidence type="ECO:0000256" key="3">
    <source>
        <dbReference type="ARBA" id="ARBA00022807"/>
    </source>
</evidence>
<dbReference type="GO" id="GO:0006508">
    <property type="term" value="P:proteolysis"/>
    <property type="evidence" value="ECO:0007669"/>
    <property type="project" value="UniProtKB-KW"/>
</dbReference>
<keyword evidence="3 4" id="KW-0788">Thiol protease</keyword>
<evidence type="ECO:0000256" key="2">
    <source>
        <dbReference type="ARBA" id="ARBA00022801"/>
    </source>
</evidence>
<dbReference type="RefSeq" id="WP_144688880.1">
    <property type="nucleotide sequence ID" value="NZ_VLLQ01000014.1"/>
</dbReference>
<dbReference type="InterPro" id="IPR038765">
    <property type="entry name" value="Papain-like_cys_pep_sf"/>
</dbReference>
<accession>A0A7K0GAK9</accession>
<dbReference type="InterPro" id="IPR000169">
    <property type="entry name" value="Pept_cys_AS"/>
</dbReference>
<reference evidence="7" key="1">
    <citation type="submission" date="2019-08" db="EMBL/GenBank/DDBJ databases">
        <title>Arthrobacter sp. nov., isolated from plateau pika and Tibetan wild ass.</title>
        <authorList>
            <person name="Ge Y."/>
        </authorList>
    </citation>
    <scope>NUCLEOTIDE SEQUENCE [LARGE SCALE GENOMIC DNA]</scope>
    <source>
        <strain evidence="7">HF-1365</strain>
    </source>
</reference>
<evidence type="ECO:0000256" key="4">
    <source>
        <dbReference type="PIRNR" id="PIRNR005700"/>
    </source>
</evidence>
<dbReference type="EMBL" id="VTFZ01000016">
    <property type="protein sequence ID" value="MRX80845.1"/>
    <property type="molecule type" value="Genomic_DNA"/>
</dbReference>
<gene>
    <name evidence="6" type="ORF">GJE22_09660</name>
</gene>
<keyword evidence="2 4" id="KW-0378">Hydrolase</keyword>
<evidence type="ECO:0000313" key="6">
    <source>
        <dbReference type="EMBL" id="MRX80845.1"/>
    </source>
</evidence>
<dbReference type="Gene3D" id="3.90.70.10">
    <property type="entry name" value="Cysteine proteinases"/>
    <property type="match status" value="1"/>
</dbReference>
<evidence type="ECO:0000313" key="7">
    <source>
        <dbReference type="Proteomes" id="UP000470010"/>
    </source>
</evidence>
<dbReference type="PIRSF" id="PIRSF005700">
    <property type="entry name" value="PepC"/>
    <property type="match status" value="1"/>
</dbReference>
<feature type="active site" evidence="5">
    <location>
        <position position="420"/>
    </location>
</feature>
<comment type="similarity">
    <text evidence="4">Belongs to the peptidase C1 family.</text>
</comment>
<feature type="active site" evidence="5">
    <location>
        <position position="398"/>
    </location>
</feature>
<dbReference type="Proteomes" id="UP000470010">
    <property type="component" value="Unassembled WGS sequence"/>
</dbReference>
<comment type="caution">
    <text evidence="6">The sequence shown here is derived from an EMBL/GenBank/DDBJ whole genome shotgun (WGS) entry which is preliminary data.</text>
</comment>
<proteinExistence type="inferred from homology"/>
<sequence>MDSTADRITLPDLVPGGSVDKARIDALTDGFASSRANRIARNAVTSMGIAAAARDQRAVRAYKDTYGVSLKAAKTVTHQDKSGRCWMFSTLNVLRARALQILDVDDFEFSQAYTTFYEKLEKSNSFLERIIQTADRPANDRLVYHLTLHTASDGGQFMFCASILEKWGIVPKDAMPETACTHDTKYMNEVLGDILIRDAAKLRESAEAGAAYEELEAAKADMLDEVHRFLCCCLGEPPLAIDFDFEVGEHADVDASKVEITSDGRRILRDHGVTPLEILERYTHFDASDYIELVSVPGDSRPFGHLYGIDWFDAVMGGRPLRLLNMEMPVVEQAVIASLKGGVPAYMMCDVGKRTLRGDSDFAGVLATDSLDLEGLFDIDLSIDRADNLDLNGTGLSHCMVFQGVQLDDAGEPLAWRVENSWGADQCKDGYLIISRDWWRAYGGDVVVERRFVPDEVLELRDSLPVEHVDPWDGFINYRAW</sequence>
<keyword evidence="4" id="KW-0031">Aminopeptidase</keyword>
<evidence type="ECO:0000256" key="5">
    <source>
        <dbReference type="PIRSR" id="PIRSR005700-1"/>
    </source>
</evidence>
<dbReference type="SUPFAM" id="SSF54001">
    <property type="entry name" value="Cysteine proteinases"/>
    <property type="match status" value="1"/>
</dbReference>
<dbReference type="AlphaFoldDB" id="A0A7K0GAK9"/>
<name>A0A7K0GAK9_9ACTN</name>
<dbReference type="PANTHER" id="PTHR10363">
    <property type="entry name" value="BLEOMYCIN HYDROLASE"/>
    <property type="match status" value="1"/>
</dbReference>
<keyword evidence="7" id="KW-1185">Reference proteome</keyword>
<keyword evidence="1 4" id="KW-0645">Protease</keyword>
<dbReference type="InterPro" id="IPR004134">
    <property type="entry name" value="Peptidase_C1B"/>
</dbReference>
<evidence type="ECO:0000256" key="1">
    <source>
        <dbReference type="ARBA" id="ARBA00022670"/>
    </source>
</evidence>
<dbReference type="PANTHER" id="PTHR10363:SF2">
    <property type="entry name" value="BLEOMYCIN HYDROLASE"/>
    <property type="match status" value="1"/>
</dbReference>
<protein>
    <recommendedName>
        <fullName evidence="4">Aminopeptidase</fullName>
    </recommendedName>
</protein>
<feature type="active site" evidence="5">
    <location>
        <position position="85"/>
    </location>
</feature>
<dbReference type="Pfam" id="PF03051">
    <property type="entry name" value="Peptidase_C1_2"/>
    <property type="match status" value="1"/>
</dbReference>
<dbReference type="GO" id="GO:0009636">
    <property type="term" value="P:response to toxic substance"/>
    <property type="evidence" value="ECO:0007669"/>
    <property type="project" value="TreeGrafter"/>
</dbReference>
<dbReference type="GO" id="GO:0043418">
    <property type="term" value="P:homocysteine catabolic process"/>
    <property type="evidence" value="ECO:0007669"/>
    <property type="project" value="TreeGrafter"/>
</dbReference>
<dbReference type="PROSITE" id="PS00139">
    <property type="entry name" value="THIOL_PROTEASE_CYS"/>
    <property type="match status" value="1"/>
</dbReference>